<evidence type="ECO:0000256" key="6">
    <source>
        <dbReference type="RuleBase" id="RU004466"/>
    </source>
</evidence>
<keyword evidence="4" id="KW-0479">Metal-binding</keyword>
<dbReference type="SUPFAM" id="SSF48576">
    <property type="entry name" value="Terpenoid synthases"/>
    <property type="match status" value="1"/>
</dbReference>
<comment type="cofactor">
    <cofactor evidence="1">
        <name>Mg(2+)</name>
        <dbReference type="ChEBI" id="CHEBI:18420"/>
    </cofactor>
</comment>
<dbReference type="RefSeq" id="WP_111229438.1">
    <property type="nucleotide sequence ID" value="NZ_NBIU01000006.1"/>
</dbReference>
<dbReference type="Gene3D" id="1.10.600.10">
    <property type="entry name" value="Farnesyl Diphosphate Synthase"/>
    <property type="match status" value="1"/>
</dbReference>
<protein>
    <submittedName>
        <fullName evidence="7">Octaprenyl-diphosphate synthase</fullName>
    </submittedName>
</protein>
<comment type="similarity">
    <text evidence="2 6">Belongs to the FPP/GGPP synthase family.</text>
</comment>
<dbReference type="InterPro" id="IPR000092">
    <property type="entry name" value="Polyprenyl_synt"/>
</dbReference>
<evidence type="ECO:0000256" key="4">
    <source>
        <dbReference type="ARBA" id="ARBA00022723"/>
    </source>
</evidence>
<dbReference type="SFLD" id="SFLDG01017">
    <property type="entry name" value="Polyprenyl_Transferase_Like"/>
    <property type="match status" value="1"/>
</dbReference>
<dbReference type="InterPro" id="IPR008949">
    <property type="entry name" value="Isoprenoid_synthase_dom_sf"/>
</dbReference>
<dbReference type="EMBL" id="NBIU01000006">
    <property type="protein sequence ID" value="PZT48553.1"/>
    <property type="molecule type" value="Genomic_DNA"/>
</dbReference>
<name>A0A2W6PPA1_9HELI</name>
<dbReference type="PANTHER" id="PTHR12001">
    <property type="entry name" value="GERANYLGERANYL PYROPHOSPHATE SYNTHASE"/>
    <property type="match status" value="1"/>
</dbReference>
<evidence type="ECO:0000313" key="7">
    <source>
        <dbReference type="EMBL" id="PZT48553.1"/>
    </source>
</evidence>
<sequence>MEALDQIKQKMNELLRELDSPLVLQMASHLQSGKMLRSKLILNIAKTNQESILLCAIIEMIQNASLLHDDVIDNSLVRRNKPSLNALSGDKNAIMLGDVLYSKAFCELTQFSTTFPKIPQIVSSAVSTLAIGEIMDVALGESFNEDEEKYLKMIEYKTASLIEASATAAAILAGYNEDEVNCFKLYGRNLGVAFQIVDDILDLTQDEKTLGKPALSDFKEGKTTLPIIYLYKTLDSYQQEKLKSLFKKELSLEDKIWLQTSLQESGAIKKSMDLAKNLGKSGIEAIYNKNCDKLTQIMQQMIDREF</sequence>
<dbReference type="SFLD" id="SFLDS00005">
    <property type="entry name" value="Isoprenoid_Synthase_Type_I"/>
    <property type="match status" value="1"/>
</dbReference>
<proteinExistence type="inferred from homology"/>
<evidence type="ECO:0000256" key="5">
    <source>
        <dbReference type="ARBA" id="ARBA00022842"/>
    </source>
</evidence>
<organism evidence="7 8">
    <name type="scientific">Helicobacter valdiviensis</name>
    <dbReference type="NCBI Taxonomy" id="1458358"/>
    <lineage>
        <taxon>Bacteria</taxon>
        <taxon>Pseudomonadati</taxon>
        <taxon>Campylobacterota</taxon>
        <taxon>Epsilonproteobacteria</taxon>
        <taxon>Campylobacterales</taxon>
        <taxon>Helicobacteraceae</taxon>
        <taxon>Helicobacter</taxon>
    </lineage>
</organism>
<dbReference type="PROSITE" id="PS00444">
    <property type="entry name" value="POLYPRENYL_SYNTHASE_2"/>
    <property type="match status" value="1"/>
</dbReference>
<dbReference type="PANTHER" id="PTHR12001:SF69">
    <property type="entry name" value="ALL TRANS-POLYPRENYL-DIPHOSPHATE SYNTHASE PDSS1"/>
    <property type="match status" value="1"/>
</dbReference>
<gene>
    <name evidence="7" type="ORF">B6S12_03545</name>
</gene>
<comment type="caution">
    <text evidence="7">The sequence shown here is derived from an EMBL/GenBank/DDBJ whole genome shotgun (WGS) entry which is preliminary data.</text>
</comment>
<dbReference type="InterPro" id="IPR033749">
    <property type="entry name" value="Polyprenyl_synt_CS"/>
</dbReference>
<dbReference type="Proteomes" id="UP000249746">
    <property type="component" value="Unassembled WGS sequence"/>
</dbReference>
<keyword evidence="8" id="KW-1185">Reference proteome</keyword>
<dbReference type="GO" id="GO:0004659">
    <property type="term" value="F:prenyltransferase activity"/>
    <property type="evidence" value="ECO:0007669"/>
    <property type="project" value="InterPro"/>
</dbReference>
<keyword evidence="5" id="KW-0460">Magnesium</keyword>
<dbReference type="AlphaFoldDB" id="A0A2W6PPA1"/>
<evidence type="ECO:0000256" key="1">
    <source>
        <dbReference type="ARBA" id="ARBA00001946"/>
    </source>
</evidence>
<dbReference type="GO" id="GO:0008299">
    <property type="term" value="P:isoprenoid biosynthetic process"/>
    <property type="evidence" value="ECO:0007669"/>
    <property type="project" value="InterPro"/>
</dbReference>
<accession>A0A2W6PPA1</accession>
<reference evidence="7 8" key="1">
    <citation type="submission" date="2017-03" db="EMBL/GenBank/DDBJ databases">
        <title>Genomic and clinical evidence uncovers the enterohepatic species Helicobacter valdiviensis as a potential human intestinal pathogen.</title>
        <authorList>
            <person name="Fresia P."/>
            <person name="Jara R."/>
            <person name="Sierra R."/>
            <person name="Ferres I."/>
            <person name="Greif G."/>
            <person name="Iraola G."/>
            <person name="Collado L."/>
        </authorList>
    </citation>
    <scope>NUCLEOTIDE SEQUENCE [LARGE SCALE GENOMIC DNA]</scope>
    <source>
        <strain evidence="7 8">WBE14</strain>
    </source>
</reference>
<dbReference type="OrthoDB" id="9805316at2"/>
<dbReference type="CDD" id="cd00685">
    <property type="entry name" value="Trans_IPPS_HT"/>
    <property type="match status" value="1"/>
</dbReference>
<keyword evidence="3 6" id="KW-0808">Transferase</keyword>
<dbReference type="GO" id="GO:0046872">
    <property type="term" value="F:metal ion binding"/>
    <property type="evidence" value="ECO:0007669"/>
    <property type="project" value="UniProtKB-KW"/>
</dbReference>
<evidence type="ECO:0000256" key="2">
    <source>
        <dbReference type="ARBA" id="ARBA00006706"/>
    </source>
</evidence>
<evidence type="ECO:0000256" key="3">
    <source>
        <dbReference type="ARBA" id="ARBA00022679"/>
    </source>
</evidence>
<dbReference type="Pfam" id="PF00348">
    <property type="entry name" value="polyprenyl_synt"/>
    <property type="match status" value="1"/>
</dbReference>
<evidence type="ECO:0000313" key="8">
    <source>
        <dbReference type="Proteomes" id="UP000249746"/>
    </source>
</evidence>